<dbReference type="InterPro" id="IPR052055">
    <property type="entry name" value="Hepadnavirus_pol/RT"/>
</dbReference>
<dbReference type="PANTHER" id="PTHR33050:SF7">
    <property type="entry name" value="RIBONUCLEASE H"/>
    <property type="match status" value="1"/>
</dbReference>
<organism evidence="2 3">
    <name type="scientific">Mytilus galloprovincialis</name>
    <name type="common">Mediterranean mussel</name>
    <dbReference type="NCBI Taxonomy" id="29158"/>
    <lineage>
        <taxon>Eukaryota</taxon>
        <taxon>Metazoa</taxon>
        <taxon>Spiralia</taxon>
        <taxon>Lophotrochozoa</taxon>
        <taxon>Mollusca</taxon>
        <taxon>Bivalvia</taxon>
        <taxon>Autobranchia</taxon>
        <taxon>Pteriomorphia</taxon>
        <taxon>Mytilida</taxon>
        <taxon>Mytiloidea</taxon>
        <taxon>Mytilidae</taxon>
        <taxon>Mytilinae</taxon>
        <taxon>Mytilus</taxon>
    </lineage>
</organism>
<dbReference type="InterPro" id="IPR043502">
    <property type="entry name" value="DNA/RNA_pol_sf"/>
</dbReference>
<accession>A0A8B6GWM1</accession>
<dbReference type="Pfam" id="PF00078">
    <property type="entry name" value="RVT_1"/>
    <property type="match status" value="1"/>
</dbReference>
<evidence type="ECO:0000313" key="3">
    <source>
        <dbReference type="Proteomes" id="UP000596742"/>
    </source>
</evidence>
<evidence type="ECO:0000313" key="2">
    <source>
        <dbReference type="EMBL" id="VDI70148.1"/>
    </source>
</evidence>
<dbReference type="PANTHER" id="PTHR33050">
    <property type="entry name" value="REVERSE TRANSCRIPTASE DOMAIN-CONTAINING PROTEIN"/>
    <property type="match status" value="1"/>
</dbReference>
<keyword evidence="3" id="KW-1185">Reference proteome</keyword>
<evidence type="ECO:0000259" key="1">
    <source>
        <dbReference type="Pfam" id="PF00078"/>
    </source>
</evidence>
<reference evidence="2" key="1">
    <citation type="submission" date="2018-11" db="EMBL/GenBank/DDBJ databases">
        <authorList>
            <person name="Alioto T."/>
            <person name="Alioto T."/>
        </authorList>
    </citation>
    <scope>NUCLEOTIDE SEQUENCE</scope>
</reference>
<sequence length="162" mass="18579">MVEDDPQKRLVRSINRRTVVEILAVMVCNSSPFVQGHLPSELKASSKPYDVGYKCGFYGHLAGYHHIDIFAPHQKYFGFSWKFEGMEKYYVFTVLPLGLKSSGYVFTKVLLPFVAHWWRKSIKIVVYLDDGLGLADDTSELSRLGGDQYVDYYYSVDIFTVV</sequence>
<dbReference type="AlphaFoldDB" id="A0A8B6GWM1"/>
<dbReference type="Proteomes" id="UP000596742">
    <property type="component" value="Unassembled WGS sequence"/>
</dbReference>
<proteinExistence type="predicted"/>
<feature type="domain" description="Reverse transcriptase" evidence="1">
    <location>
        <begin position="63"/>
        <end position="143"/>
    </location>
</feature>
<dbReference type="SUPFAM" id="SSF56672">
    <property type="entry name" value="DNA/RNA polymerases"/>
    <property type="match status" value="1"/>
</dbReference>
<dbReference type="Gene3D" id="3.30.70.270">
    <property type="match status" value="1"/>
</dbReference>
<comment type="caution">
    <text evidence="2">The sequence shown here is derived from an EMBL/GenBank/DDBJ whole genome shotgun (WGS) entry which is preliminary data.</text>
</comment>
<name>A0A8B6GWM1_MYTGA</name>
<dbReference type="Gene3D" id="3.10.10.10">
    <property type="entry name" value="HIV Type 1 Reverse Transcriptase, subunit A, domain 1"/>
    <property type="match status" value="1"/>
</dbReference>
<dbReference type="InterPro" id="IPR000477">
    <property type="entry name" value="RT_dom"/>
</dbReference>
<gene>
    <name evidence="2" type="ORF">MGAL_10B049444</name>
</gene>
<dbReference type="EMBL" id="UYJE01009111">
    <property type="protein sequence ID" value="VDI70148.1"/>
    <property type="molecule type" value="Genomic_DNA"/>
</dbReference>
<dbReference type="InterPro" id="IPR043128">
    <property type="entry name" value="Rev_trsase/Diguanyl_cyclase"/>
</dbReference>
<protein>
    <recommendedName>
        <fullName evidence="1">Reverse transcriptase domain-containing protein</fullName>
    </recommendedName>
</protein>